<proteinExistence type="predicted"/>
<dbReference type="InterPro" id="IPR008942">
    <property type="entry name" value="ENTH_VHS"/>
</dbReference>
<dbReference type="InterPro" id="IPR013809">
    <property type="entry name" value="ENTH"/>
</dbReference>
<gene>
    <name evidence="2" type="primary">SLA2_1</name>
    <name evidence="2" type="ORF">BGZ80_000923</name>
</gene>
<dbReference type="InterPro" id="IPR030224">
    <property type="entry name" value="Sla2_fam"/>
</dbReference>
<evidence type="ECO:0000313" key="3">
    <source>
        <dbReference type="Proteomes" id="UP000703661"/>
    </source>
</evidence>
<dbReference type="GO" id="GO:0035615">
    <property type="term" value="F:clathrin adaptor activity"/>
    <property type="evidence" value="ECO:0007669"/>
    <property type="project" value="TreeGrafter"/>
</dbReference>
<dbReference type="AlphaFoldDB" id="A0A9P6SYN6"/>
<dbReference type="InterPro" id="IPR011417">
    <property type="entry name" value="ANTH_dom"/>
</dbReference>
<dbReference type="GO" id="GO:0030136">
    <property type="term" value="C:clathrin-coated vesicle"/>
    <property type="evidence" value="ECO:0007669"/>
    <property type="project" value="TreeGrafter"/>
</dbReference>
<name>A0A9P6SYN6_9FUNG</name>
<dbReference type="GO" id="GO:0080025">
    <property type="term" value="F:phosphatidylinositol-3,5-bisphosphate binding"/>
    <property type="evidence" value="ECO:0007669"/>
    <property type="project" value="TreeGrafter"/>
</dbReference>
<dbReference type="Proteomes" id="UP000703661">
    <property type="component" value="Unassembled WGS sequence"/>
</dbReference>
<dbReference type="SUPFAM" id="SSF48464">
    <property type="entry name" value="ENTH/VHS domain"/>
    <property type="match status" value="1"/>
</dbReference>
<dbReference type="PANTHER" id="PTHR10407:SF15">
    <property type="entry name" value="HUNTINGTIN INTERACTING PROTEIN 1"/>
    <property type="match status" value="1"/>
</dbReference>
<evidence type="ECO:0000259" key="1">
    <source>
        <dbReference type="PROSITE" id="PS50942"/>
    </source>
</evidence>
<dbReference type="Gene3D" id="1.25.40.90">
    <property type="match status" value="1"/>
</dbReference>
<dbReference type="GO" id="GO:0043325">
    <property type="term" value="F:phosphatidylinositol-3,4-bisphosphate binding"/>
    <property type="evidence" value="ECO:0007669"/>
    <property type="project" value="TreeGrafter"/>
</dbReference>
<dbReference type="EMBL" id="JAAAID010001203">
    <property type="protein sequence ID" value="KAG0011131.1"/>
    <property type="molecule type" value="Genomic_DNA"/>
</dbReference>
<dbReference type="GO" id="GO:0030864">
    <property type="term" value="C:cortical actin cytoskeleton"/>
    <property type="evidence" value="ECO:0007669"/>
    <property type="project" value="TreeGrafter"/>
</dbReference>
<feature type="non-terminal residue" evidence="2">
    <location>
        <position position="1"/>
    </location>
</feature>
<reference evidence="2" key="1">
    <citation type="journal article" date="2020" name="Fungal Divers.">
        <title>Resolving the Mortierellaceae phylogeny through synthesis of multi-gene phylogenetics and phylogenomics.</title>
        <authorList>
            <person name="Vandepol N."/>
            <person name="Liber J."/>
            <person name="Desiro A."/>
            <person name="Na H."/>
            <person name="Kennedy M."/>
            <person name="Barry K."/>
            <person name="Grigoriev I.V."/>
            <person name="Miller A.N."/>
            <person name="O'Donnell K."/>
            <person name="Stajich J.E."/>
            <person name="Bonito G."/>
        </authorList>
    </citation>
    <scope>NUCLEOTIDE SEQUENCE</scope>
    <source>
        <strain evidence="2">NRRL 2769</strain>
    </source>
</reference>
<comment type="caution">
    <text evidence="2">The sequence shown here is derived from an EMBL/GenBank/DDBJ whole genome shotgun (WGS) entry which is preliminary data.</text>
</comment>
<dbReference type="Pfam" id="PF07651">
    <property type="entry name" value="ANTH"/>
    <property type="match status" value="1"/>
</dbReference>
<organism evidence="2 3">
    <name type="scientific">Entomortierella chlamydospora</name>
    <dbReference type="NCBI Taxonomy" id="101097"/>
    <lineage>
        <taxon>Eukaryota</taxon>
        <taxon>Fungi</taxon>
        <taxon>Fungi incertae sedis</taxon>
        <taxon>Mucoromycota</taxon>
        <taxon>Mortierellomycotina</taxon>
        <taxon>Mortierellomycetes</taxon>
        <taxon>Mortierellales</taxon>
        <taxon>Mortierellaceae</taxon>
        <taxon>Entomortierella</taxon>
    </lineage>
</organism>
<dbReference type="GO" id="GO:0007015">
    <property type="term" value="P:actin filament organization"/>
    <property type="evidence" value="ECO:0007669"/>
    <property type="project" value="TreeGrafter"/>
</dbReference>
<evidence type="ECO:0000313" key="2">
    <source>
        <dbReference type="EMBL" id="KAG0011131.1"/>
    </source>
</evidence>
<dbReference type="SMART" id="SM00273">
    <property type="entry name" value="ENTH"/>
    <property type="match status" value="1"/>
</dbReference>
<accession>A0A9P6SYN6</accession>
<dbReference type="PANTHER" id="PTHR10407">
    <property type="entry name" value="HUNTINGTIN INTERACTING PROTEIN 1"/>
    <property type="match status" value="1"/>
</dbReference>
<sequence length="158" mass="18159">MSYSMRPVAGDKVESELLQHIKKATSPEESAPKQKHVRAIIVYTWDYRSSASVWHGFRTQPLLGDEVQTFKALISVHKIIRDGHPTALKDAQKESDWLDQCARSTSQYDGRGYSTLIRNYVDFLHSKLRYHANHPEFNGTFDYKEYISLKGIDDPNEG</sequence>
<dbReference type="GO" id="GO:0006897">
    <property type="term" value="P:endocytosis"/>
    <property type="evidence" value="ECO:0007669"/>
    <property type="project" value="InterPro"/>
</dbReference>
<feature type="domain" description="ENTH" evidence="1">
    <location>
        <begin position="9"/>
        <end position="138"/>
    </location>
</feature>
<dbReference type="PROSITE" id="PS50942">
    <property type="entry name" value="ENTH"/>
    <property type="match status" value="1"/>
</dbReference>
<protein>
    <submittedName>
        <fullName evidence="2">Sla2 Src-like adaptor 2</fullName>
    </submittedName>
</protein>
<dbReference type="GO" id="GO:0032051">
    <property type="term" value="F:clathrin light chain binding"/>
    <property type="evidence" value="ECO:0007669"/>
    <property type="project" value="TreeGrafter"/>
</dbReference>
<keyword evidence="3" id="KW-1185">Reference proteome</keyword>
<dbReference type="GO" id="GO:0048268">
    <property type="term" value="P:clathrin coat assembly"/>
    <property type="evidence" value="ECO:0007669"/>
    <property type="project" value="TreeGrafter"/>
</dbReference>
<dbReference type="GO" id="GO:0051015">
    <property type="term" value="F:actin filament binding"/>
    <property type="evidence" value="ECO:0007669"/>
    <property type="project" value="TreeGrafter"/>
</dbReference>